<dbReference type="RefSeq" id="WP_090637479.1">
    <property type="nucleotide sequence ID" value="NZ_CVRB01000004.1"/>
</dbReference>
<keyword evidence="2" id="KW-1185">Reference proteome</keyword>
<reference evidence="2" key="1">
    <citation type="submission" date="2015-05" db="EMBL/GenBank/DDBJ databases">
        <authorList>
            <person name="Urmite Genomes"/>
        </authorList>
    </citation>
    <scope>NUCLEOTIDE SEQUENCE [LARGE SCALE GENOMIC DNA]</scope>
    <source>
        <strain evidence="2">LF1</strain>
    </source>
</reference>
<sequence>MRKNKNGFTYPLTLMVLLLFLTFFTVKAEKLLGERRLTRETTIILQEEYYIHTSVTKIVKMYQLGTPIPAKGIMMYAKGTMEYQSEKPNETVQKINFTLRLFSGETFLGIGYFDVSSKRIVKWVEKK</sequence>
<organism evidence="1 2">
    <name type="scientific">Neobacillus massiliamazoniensis</name>
    <dbReference type="NCBI Taxonomy" id="1499688"/>
    <lineage>
        <taxon>Bacteria</taxon>
        <taxon>Bacillati</taxon>
        <taxon>Bacillota</taxon>
        <taxon>Bacilli</taxon>
        <taxon>Bacillales</taxon>
        <taxon>Bacillaceae</taxon>
        <taxon>Neobacillus</taxon>
    </lineage>
</organism>
<gene>
    <name evidence="1" type="ORF">BN000_04121</name>
</gene>
<dbReference type="STRING" id="1499688.BN000_04121"/>
<evidence type="ECO:0000313" key="2">
    <source>
        <dbReference type="Proteomes" id="UP000199087"/>
    </source>
</evidence>
<name>A0A0U1P1J3_9BACI</name>
<accession>A0A0U1P1J3</accession>
<proteinExistence type="predicted"/>
<evidence type="ECO:0008006" key="3">
    <source>
        <dbReference type="Google" id="ProtNLM"/>
    </source>
</evidence>
<dbReference type="OrthoDB" id="2933258at2"/>
<dbReference type="EMBL" id="CVRB01000004">
    <property type="protein sequence ID" value="CRK84120.1"/>
    <property type="molecule type" value="Genomic_DNA"/>
</dbReference>
<evidence type="ECO:0000313" key="1">
    <source>
        <dbReference type="EMBL" id="CRK84120.1"/>
    </source>
</evidence>
<protein>
    <recommendedName>
        <fullName evidence="3">Competence protein ComG</fullName>
    </recommendedName>
</protein>
<dbReference type="AlphaFoldDB" id="A0A0U1P1J3"/>
<dbReference type="Pfam" id="PF14173">
    <property type="entry name" value="ComGG"/>
    <property type="match status" value="1"/>
</dbReference>
<dbReference type="InterPro" id="IPR020372">
    <property type="entry name" value="Competence_ComGG"/>
</dbReference>
<dbReference type="Proteomes" id="UP000199087">
    <property type="component" value="Unassembled WGS sequence"/>
</dbReference>